<keyword evidence="7" id="KW-1185">Reference proteome</keyword>
<dbReference type="InterPro" id="IPR052021">
    <property type="entry name" value="Type-I_RS_S_subunit"/>
</dbReference>
<gene>
    <name evidence="6" type="ORF">H7995_14465</name>
</gene>
<feature type="coiled-coil region" evidence="4">
    <location>
        <begin position="365"/>
        <end position="392"/>
    </location>
</feature>
<sequence length="408" mass="45809">MVPEGWKEKPLIQLLEIVIDYRGISVPKAESGIPLITARNIKSGFLDFSEQEYIQANQYDEWTSRGLPKGGDILFTTEAPLGNACRFPSHGKYAIGQRTVCLRVNGKLDSEFLLQYLLSSNGQRLIDLKSSGSTAKGIKSSELKKIYVLHPASIYEQKKIAKILYTWDQIITTTELLLANSEQQKRALMQQLLTGSRHLPGFQKSWQNVRLEQIFSRVTNKNTEANTNVVTISARHGLIRQEEFFSKTVASETLDNYFLIKKGQFAYNKSYSNGYPMGAIKRLNKYEKGVVTTLYICFKVTDETSCNPEFFEHYFESGLLNNGLSKIANEGGRAHGLLNVKPSDFFGLTVFIPEINEQKAIAAVLTAADQEIQALQAQLSCLQDEKKALMQQLLTGKRCVQVGELEIA</sequence>
<dbReference type="Pfam" id="PF01420">
    <property type="entry name" value="Methylase_S"/>
    <property type="match status" value="1"/>
</dbReference>
<keyword evidence="3" id="KW-0238">DNA-binding</keyword>
<dbReference type="GO" id="GO:0009307">
    <property type="term" value="P:DNA restriction-modification system"/>
    <property type="evidence" value="ECO:0007669"/>
    <property type="project" value="UniProtKB-KW"/>
</dbReference>
<evidence type="ECO:0000259" key="5">
    <source>
        <dbReference type="Pfam" id="PF01420"/>
    </source>
</evidence>
<evidence type="ECO:0000313" key="6">
    <source>
        <dbReference type="EMBL" id="MBC2691001.1"/>
    </source>
</evidence>
<dbReference type="CDD" id="cd17246">
    <property type="entry name" value="RMtype1_S_SonII-TRD2-CR2_like"/>
    <property type="match status" value="1"/>
</dbReference>
<comment type="similarity">
    <text evidence="1">Belongs to the type-I restriction system S methylase family.</text>
</comment>
<dbReference type="AlphaFoldDB" id="A0A7X1KYM4"/>
<dbReference type="InterPro" id="IPR044946">
    <property type="entry name" value="Restrct_endonuc_typeI_TRD_sf"/>
</dbReference>
<dbReference type="PANTHER" id="PTHR30408:SF12">
    <property type="entry name" value="TYPE I RESTRICTION ENZYME MJAVIII SPECIFICITY SUBUNIT"/>
    <property type="match status" value="1"/>
</dbReference>
<protein>
    <submittedName>
        <fullName evidence="6">Restriction endonuclease subunit S</fullName>
    </submittedName>
</protein>
<organism evidence="6 7">
    <name type="scientific">Pseudomonas kielensis</name>
    <dbReference type="NCBI Taxonomy" id="2762577"/>
    <lineage>
        <taxon>Bacteria</taxon>
        <taxon>Pseudomonadati</taxon>
        <taxon>Pseudomonadota</taxon>
        <taxon>Gammaproteobacteria</taxon>
        <taxon>Pseudomonadales</taxon>
        <taxon>Pseudomonadaceae</taxon>
        <taxon>Pseudomonas</taxon>
    </lineage>
</organism>
<keyword evidence="6" id="KW-0255">Endonuclease</keyword>
<keyword evidence="2" id="KW-0680">Restriction system</keyword>
<proteinExistence type="inferred from homology"/>
<keyword evidence="6" id="KW-0378">Hydrolase</keyword>
<evidence type="ECO:0000313" key="7">
    <source>
        <dbReference type="Proteomes" id="UP000526003"/>
    </source>
</evidence>
<dbReference type="GO" id="GO:0004519">
    <property type="term" value="F:endonuclease activity"/>
    <property type="evidence" value="ECO:0007669"/>
    <property type="project" value="UniProtKB-KW"/>
</dbReference>
<feature type="domain" description="Type I restriction modification DNA specificity" evidence="5">
    <location>
        <begin position="3"/>
        <end position="174"/>
    </location>
</feature>
<reference evidence="6 7" key="1">
    <citation type="submission" date="2020-08" db="EMBL/GenBank/DDBJ databases">
        <title>Pseudomonas sp. nov.</title>
        <authorList>
            <person name="Gieschler S."/>
            <person name="Fiedler G."/>
            <person name="Brinks E."/>
            <person name="Boehnlein C."/>
            <person name="Franz C.M.A.P."/>
            <person name="Kabisch J."/>
        </authorList>
    </citation>
    <scope>NUCLEOTIDE SEQUENCE [LARGE SCALE GENOMIC DNA]</scope>
    <source>
        <strain evidence="6 7">MBT-1</strain>
    </source>
</reference>
<evidence type="ECO:0000256" key="4">
    <source>
        <dbReference type="SAM" id="Coils"/>
    </source>
</evidence>
<comment type="caution">
    <text evidence="6">The sequence shown here is derived from an EMBL/GenBank/DDBJ whole genome shotgun (WGS) entry which is preliminary data.</text>
</comment>
<dbReference type="Gene3D" id="3.90.220.20">
    <property type="entry name" value="DNA methylase specificity domains"/>
    <property type="match status" value="2"/>
</dbReference>
<dbReference type="SUPFAM" id="SSF116734">
    <property type="entry name" value="DNA methylase specificity domain"/>
    <property type="match status" value="2"/>
</dbReference>
<accession>A0A7X1KYM4</accession>
<keyword evidence="4" id="KW-0175">Coiled coil</keyword>
<name>A0A7X1KYM4_9PSED</name>
<dbReference type="EMBL" id="JACMYG010000013">
    <property type="protein sequence ID" value="MBC2691001.1"/>
    <property type="molecule type" value="Genomic_DNA"/>
</dbReference>
<dbReference type="PANTHER" id="PTHR30408">
    <property type="entry name" value="TYPE-1 RESTRICTION ENZYME ECOKI SPECIFICITY PROTEIN"/>
    <property type="match status" value="1"/>
</dbReference>
<evidence type="ECO:0000256" key="1">
    <source>
        <dbReference type="ARBA" id="ARBA00010923"/>
    </source>
</evidence>
<dbReference type="InterPro" id="IPR000055">
    <property type="entry name" value="Restrct_endonuc_typeI_TRD"/>
</dbReference>
<evidence type="ECO:0000256" key="2">
    <source>
        <dbReference type="ARBA" id="ARBA00022747"/>
    </source>
</evidence>
<dbReference type="RefSeq" id="WP_185818532.1">
    <property type="nucleotide sequence ID" value="NZ_JACMYG010000013.1"/>
</dbReference>
<dbReference type="GO" id="GO:0003677">
    <property type="term" value="F:DNA binding"/>
    <property type="evidence" value="ECO:0007669"/>
    <property type="project" value="UniProtKB-KW"/>
</dbReference>
<evidence type="ECO:0000256" key="3">
    <source>
        <dbReference type="ARBA" id="ARBA00023125"/>
    </source>
</evidence>
<keyword evidence="6" id="KW-0540">Nuclease</keyword>
<dbReference type="CDD" id="cd16961">
    <property type="entry name" value="RMtype1_S_TRD-CR_like"/>
    <property type="match status" value="1"/>
</dbReference>
<dbReference type="Proteomes" id="UP000526003">
    <property type="component" value="Unassembled WGS sequence"/>
</dbReference>